<protein>
    <submittedName>
        <fullName evidence="3">PhzF family phenazine biosynthesis protein</fullName>
    </submittedName>
</protein>
<dbReference type="GO" id="GO:0016853">
    <property type="term" value="F:isomerase activity"/>
    <property type="evidence" value="ECO:0007669"/>
    <property type="project" value="TreeGrafter"/>
</dbReference>
<accession>A0A5B8I602</accession>
<evidence type="ECO:0000313" key="2">
    <source>
        <dbReference type="EMBL" id="QDY67796.1"/>
    </source>
</evidence>
<keyword evidence="4" id="KW-1185">Reference proteome</keyword>
<dbReference type="SUPFAM" id="SSF54506">
    <property type="entry name" value="Diaminopimelate epimerase-like"/>
    <property type="match status" value="1"/>
</dbReference>
<dbReference type="PANTHER" id="PTHR13774:SF32">
    <property type="entry name" value="ANTISENSE-ENHANCING SEQUENCE 1"/>
    <property type="match status" value="1"/>
</dbReference>
<evidence type="ECO:0000256" key="1">
    <source>
        <dbReference type="PIRSR" id="PIRSR016184-1"/>
    </source>
</evidence>
<sequence length="280" mass="30051">MTYRFCQVDVFSSDPCLGNPVAVILDAQGLDDDSLRRFSVWTNLSECTFVLPPTVPGADYRVRIFSLNLELPFAGHPTLGTARAWLDAGGVPAREGMIIQECEAGLVPIRIEEDLLSFAAPPRQRSGPVDPQLADELLDILGAEPARVLDTQWLDNGPGWVGVLMDSAQSVLDLRPDASNHPGRWDIGVIGAHPEGSEKAFEVRGFFTEGTEPLREDPVTGSLNASAAQWLIATGRATAPYVAGQGSAMGRNGEIFISAQDEQLWVGGRAEVILSGTANL</sequence>
<gene>
    <name evidence="2" type="ORF">FQA45_16640</name>
    <name evidence="3" type="ORF">NUH22_04970</name>
</gene>
<feature type="active site" evidence="1">
    <location>
        <position position="46"/>
    </location>
</feature>
<proteinExistence type="predicted"/>
<dbReference type="EMBL" id="CP042260">
    <property type="protein sequence ID" value="QDY67796.1"/>
    <property type="molecule type" value="Genomic_DNA"/>
</dbReference>
<dbReference type="RefSeq" id="WP_146278016.1">
    <property type="nucleotide sequence ID" value="NZ_CP042260.1"/>
</dbReference>
<reference evidence="3" key="2">
    <citation type="journal article" date="2022" name="Pest Manag. Sci.">
        <title>Glutamicibacter halophytocola-mediated host fitness of potato tuber moth on Solanaceae crops.</title>
        <authorList>
            <person name="Wang W."/>
            <person name="Xiao G."/>
            <person name="Du G."/>
            <person name="Chang L."/>
            <person name="Yang Y."/>
            <person name="Ye J."/>
            <person name="Chen B."/>
        </authorList>
    </citation>
    <scope>NUCLEOTIDE SEQUENCE</scope>
    <source>
        <strain evidence="3">S2</strain>
    </source>
</reference>
<evidence type="ECO:0000313" key="5">
    <source>
        <dbReference type="Proteomes" id="UP001060018"/>
    </source>
</evidence>
<dbReference type="GO" id="GO:0005737">
    <property type="term" value="C:cytoplasm"/>
    <property type="evidence" value="ECO:0007669"/>
    <property type="project" value="TreeGrafter"/>
</dbReference>
<dbReference type="Pfam" id="PF02567">
    <property type="entry name" value="PhzC-PhzF"/>
    <property type="match status" value="1"/>
</dbReference>
<organism evidence="3 5">
    <name type="scientific">Glutamicibacter halophytocola</name>
    <dbReference type="NCBI Taxonomy" id="1933880"/>
    <lineage>
        <taxon>Bacteria</taxon>
        <taxon>Bacillati</taxon>
        <taxon>Actinomycetota</taxon>
        <taxon>Actinomycetes</taxon>
        <taxon>Micrococcales</taxon>
        <taxon>Micrococcaceae</taxon>
        <taxon>Glutamicibacter</taxon>
    </lineage>
</organism>
<dbReference type="AlphaFoldDB" id="A0A5B8I602"/>
<evidence type="ECO:0000313" key="3">
    <source>
        <dbReference type="EMBL" id="UUX59974.1"/>
    </source>
</evidence>
<name>A0A5B8I602_9MICC</name>
<dbReference type="Gene3D" id="3.10.310.10">
    <property type="entry name" value="Diaminopimelate Epimerase, Chain A, domain 1"/>
    <property type="match status" value="2"/>
</dbReference>
<dbReference type="InterPro" id="IPR003719">
    <property type="entry name" value="Phenazine_PhzF-like"/>
</dbReference>
<dbReference type="PIRSF" id="PIRSF016184">
    <property type="entry name" value="PhzC_PhzF"/>
    <property type="match status" value="1"/>
</dbReference>
<dbReference type="OrthoDB" id="9788221at2"/>
<dbReference type="NCBIfam" id="TIGR00654">
    <property type="entry name" value="PhzF_family"/>
    <property type="match status" value="1"/>
</dbReference>
<dbReference type="Proteomes" id="UP000320717">
    <property type="component" value="Chromosome"/>
</dbReference>
<reference evidence="2 4" key="1">
    <citation type="submission" date="2019-07" db="EMBL/GenBank/DDBJ databases">
        <title>Complete Genome Sequence of drought tolerant Plant Growth-Promoting Rhizobacterium Glutamicibacter halophytocola DR408.</title>
        <authorList>
            <person name="Nishu S.D."/>
            <person name="Lee T.K."/>
        </authorList>
    </citation>
    <scope>NUCLEOTIDE SEQUENCE [LARGE SCALE GENOMIC DNA]</scope>
    <source>
        <strain evidence="2 4">DR408</strain>
    </source>
</reference>
<dbReference type="EMBL" id="CP102487">
    <property type="protein sequence ID" value="UUX59974.1"/>
    <property type="molecule type" value="Genomic_DNA"/>
</dbReference>
<dbReference type="PANTHER" id="PTHR13774">
    <property type="entry name" value="PHENAZINE BIOSYNTHESIS PROTEIN"/>
    <property type="match status" value="1"/>
</dbReference>
<dbReference type="Proteomes" id="UP001060018">
    <property type="component" value="Chromosome"/>
</dbReference>
<evidence type="ECO:0000313" key="4">
    <source>
        <dbReference type="Proteomes" id="UP000320717"/>
    </source>
</evidence>